<dbReference type="PANTHER" id="PTHR11062:SF268">
    <property type="entry name" value="FAMILY PROTEIN, PUTATIVE, EXPRESSED-RELATED"/>
    <property type="match status" value="1"/>
</dbReference>
<dbReference type="PANTHER" id="PTHR11062">
    <property type="entry name" value="EXOSTOSIN HEPARAN SULFATE GLYCOSYLTRANSFERASE -RELATED"/>
    <property type="match status" value="1"/>
</dbReference>
<dbReference type="InterPro" id="IPR000742">
    <property type="entry name" value="EGF"/>
</dbReference>
<keyword evidence="3" id="KW-0333">Golgi apparatus</keyword>
<dbReference type="InterPro" id="IPR040911">
    <property type="entry name" value="Exostosin_GT47"/>
</dbReference>
<dbReference type="Pfam" id="PF03016">
    <property type="entry name" value="Exostosin_GT47"/>
    <property type="match status" value="1"/>
</dbReference>
<dbReference type="EMBL" id="LSYV01000005">
    <property type="protein sequence ID" value="KXZ54467.1"/>
    <property type="molecule type" value="Genomic_DNA"/>
</dbReference>
<evidence type="ECO:0000259" key="5">
    <source>
        <dbReference type="PROSITE" id="PS01186"/>
    </source>
</evidence>
<dbReference type="PROSITE" id="PS01186">
    <property type="entry name" value="EGF_2"/>
    <property type="match status" value="1"/>
</dbReference>
<evidence type="ECO:0000313" key="6">
    <source>
        <dbReference type="EMBL" id="KXZ54467.1"/>
    </source>
</evidence>
<proteinExistence type="inferred from homology"/>
<dbReference type="FunFam" id="2.10.25.10:FF:000026">
    <property type="entry name" value="Teneurin transmembrane protein 2"/>
    <property type="match status" value="1"/>
</dbReference>
<dbReference type="GO" id="GO:0000139">
    <property type="term" value="C:Golgi membrane"/>
    <property type="evidence" value="ECO:0007669"/>
    <property type="project" value="UniProtKB-SubCell"/>
</dbReference>
<accession>A0A150GX58</accession>
<organism evidence="6 7">
    <name type="scientific">Gonium pectorale</name>
    <name type="common">Green alga</name>
    <dbReference type="NCBI Taxonomy" id="33097"/>
    <lineage>
        <taxon>Eukaryota</taxon>
        <taxon>Viridiplantae</taxon>
        <taxon>Chlorophyta</taxon>
        <taxon>core chlorophytes</taxon>
        <taxon>Chlorophyceae</taxon>
        <taxon>CS clade</taxon>
        <taxon>Chlamydomonadales</taxon>
        <taxon>Volvocaceae</taxon>
        <taxon>Gonium</taxon>
    </lineage>
</organism>
<gene>
    <name evidence="6" type="ORF">GPECTOR_4g532</name>
</gene>
<dbReference type="Proteomes" id="UP000075714">
    <property type="component" value="Unassembled WGS sequence"/>
</dbReference>
<keyword evidence="7" id="KW-1185">Reference proteome</keyword>
<comment type="subcellular location">
    <subcellularLocation>
        <location evidence="1">Golgi apparatus membrane</location>
        <topology evidence="1">Single-pass type II membrane protein</topology>
    </subcellularLocation>
</comment>
<dbReference type="Pfam" id="PF23106">
    <property type="entry name" value="EGF_Teneurin"/>
    <property type="match status" value="1"/>
</dbReference>
<evidence type="ECO:0000256" key="3">
    <source>
        <dbReference type="ARBA" id="ARBA00023034"/>
    </source>
</evidence>
<feature type="domain" description="EGF-like" evidence="4 5">
    <location>
        <begin position="160"/>
        <end position="171"/>
    </location>
</feature>
<dbReference type="PROSITE" id="PS00022">
    <property type="entry name" value="EGF_1"/>
    <property type="match status" value="1"/>
</dbReference>
<dbReference type="InterPro" id="IPR004263">
    <property type="entry name" value="Exostosin"/>
</dbReference>
<reference evidence="7" key="1">
    <citation type="journal article" date="2016" name="Nat. Commun.">
        <title>The Gonium pectorale genome demonstrates co-option of cell cycle regulation during the evolution of multicellularity.</title>
        <authorList>
            <person name="Hanschen E.R."/>
            <person name="Marriage T.N."/>
            <person name="Ferris P.J."/>
            <person name="Hamaji T."/>
            <person name="Toyoda A."/>
            <person name="Fujiyama A."/>
            <person name="Neme R."/>
            <person name="Noguchi H."/>
            <person name="Minakuchi Y."/>
            <person name="Suzuki M."/>
            <person name="Kawai-Toyooka H."/>
            <person name="Smith D.R."/>
            <person name="Sparks H."/>
            <person name="Anderson J."/>
            <person name="Bakaric R."/>
            <person name="Luria V."/>
            <person name="Karger A."/>
            <person name="Kirschner M.W."/>
            <person name="Durand P.M."/>
            <person name="Michod R.E."/>
            <person name="Nozaki H."/>
            <person name="Olson B.J."/>
        </authorList>
    </citation>
    <scope>NUCLEOTIDE SEQUENCE [LARGE SCALE GENOMIC DNA]</scope>
    <source>
        <strain evidence="7">NIES-2863</strain>
    </source>
</reference>
<evidence type="ECO:0000256" key="1">
    <source>
        <dbReference type="ARBA" id="ARBA00004323"/>
    </source>
</evidence>
<dbReference type="STRING" id="33097.A0A150GX58"/>
<evidence type="ECO:0000256" key="2">
    <source>
        <dbReference type="ARBA" id="ARBA00010271"/>
    </source>
</evidence>
<dbReference type="GO" id="GO:0016757">
    <property type="term" value="F:glycosyltransferase activity"/>
    <property type="evidence" value="ECO:0007669"/>
    <property type="project" value="InterPro"/>
</dbReference>
<comment type="caution">
    <text evidence="6">The sequence shown here is derived from an EMBL/GenBank/DDBJ whole genome shotgun (WGS) entry which is preliminary data.</text>
</comment>
<dbReference type="Gene3D" id="2.10.25.10">
    <property type="entry name" value="Laminin"/>
    <property type="match status" value="1"/>
</dbReference>
<protein>
    <recommendedName>
        <fullName evidence="4 5">EGF-like domain-containing protein</fullName>
    </recommendedName>
</protein>
<evidence type="ECO:0000313" key="7">
    <source>
        <dbReference type="Proteomes" id="UP000075714"/>
    </source>
</evidence>
<comment type="similarity">
    <text evidence="2">Belongs to the glycosyltransferase 47 family.</text>
</comment>
<evidence type="ECO:0000259" key="4">
    <source>
        <dbReference type="PROSITE" id="PS00022"/>
    </source>
</evidence>
<name>A0A150GX58_GONPE</name>
<dbReference type="OrthoDB" id="523138at2759"/>
<dbReference type="AlphaFoldDB" id="A0A150GX58"/>
<sequence>MTLGHVIARPGVDCGQVLLRPCTTSFGDGNGTPVGHIDDEGRDLNLRDPGYTESRCTGICDPFTARCFCDGKHRRVNPPKGSPPGTPAPVSDDGNGTKLEWGQVPWKHIYGPDGWCNSDKPVVKCACLFDGFAGELCDEVTETVCPNQCSGHGECDSGFCKCHAGWYGTDCARKVAGQPMEPGHLESKARPWLDDLVRIAPEAEAAARAASVPAGGGFSFQQTRQRPLIYVYDLPPAYNARMLQYRNDRGVCVWRAFESGNRTAIFEWTYGLEVLMHEMMLQSEHRTFDPEQADFFYVPVYSSCFIFPIHCYADGPWWHAPSGPRVMHVTNMMLEVRDWVRKHFPYWDRRGGRDHVWLMTHDEGACYAPTEIYNSSIFLTHWGRTDGEHASNTAFTPDNYTQEYVHPRQPDGWLHLIKGHPCYTPGKDLVIPALKLPHHFRDSPLLFHPPRERHFLLYLRGDVGKHRLPNYSRGIRQRLYKLWREHEWKARYNVLIGDGSDVPGSYSEHLASAKFCVVAPGDGWSARLEDAMLHGCVPVVVMDGVRGVFEDQLDFSSFSIRVREDELEGLPARLAAVPDKVLARMQQRIRTVWHRYVYASHPLIAKTLQGAINGNVGAWRQQILRDMADAKAGPEAVERVASRMAERASFPAADDAFNTILMWLHARLPHTQ</sequence>